<name>A0A3N4MDX9_9BACT</name>
<dbReference type="GO" id="GO:0052689">
    <property type="term" value="F:carboxylic ester hydrolase activity"/>
    <property type="evidence" value="ECO:0007669"/>
    <property type="project" value="TreeGrafter"/>
</dbReference>
<dbReference type="InterPro" id="IPR000383">
    <property type="entry name" value="Xaa-Pro-like_dom"/>
</dbReference>
<evidence type="ECO:0000313" key="3">
    <source>
        <dbReference type="EMBL" id="RPD41565.1"/>
    </source>
</evidence>
<feature type="chain" id="PRO_5018265005" evidence="1">
    <location>
        <begin position="20"/>
        <end position="354"/>
    </location>
</feature>
<keyword evidence="1" id="KW-0732">Signal</keyword>
<dbReference type="EMBL" id="RMBX01000004">
    <property type="protein sequence ID" value="RPD41565.1"/>
    <property type="molecule type" value="Genomic_DNA"/>
</dbReference>
<keyword evidence="3" id="KW-0378">Hydrolase</keyword>
<organism evidence="3 4">
    <name type="scientific">Chitinophaga barathri</name>
    <dbReference type="NCBI Taxonomy" id="1647451"/>
    <lineage>
        <taxon>Bacteria</taxon>
        <taxon>Pseudomonadati</taxon>
        <taxon>Bacteroidota</taxon>
        <taxon>Chitinophagia</taxon>
        <taxon>Chitinophagales</taxon>
        <taxon>Chitinophagaceae</taxon>
        <taxon>Chitinophaga</taxon>
    </lineage>
</organism>
<dbReference type="RefSeq" id="WP_120516132.1">
    <property type="nucleotide sequence ID" value="NZ_QXZY01000005.1"/>
</dbReference>
<proteinExistence type="predicted"/>
<accession>A0A3N4MDX9</accession>
<evidence type="ECO:0000313" key="4">
    <source>
        <dbReference type="Proteomes" id="UP000279089"/>
    </source>
</evidence>
<dbReference type="InterPro" id="IPR029058">
    <property type="entry name" value="AB_hydrolase_fold"/>
</dbReference>
<dbReference type="InterPro" id="IPR053145">
    <property type="entry name" value="AB_hydrolase_Est10"/>
</dbReference>
<keyword evidence="4" id="KW-1185">Reference proteome</keyword>
<dbReference type="PANTHER" id="PTHR43265">
    <property type="entry name" value="ESTERASE ESTD"/>
    <property type="match status" value="1"/>
</dbReference>
<evidence type="ECO:0000256" key="1">
    <source>
        <dbReference type="SAM" id="SignalP"/>
    </source>
</evidence>
<dbReference type="Gene3D" id="3.40.50.1820">
    <property type="entry name" value="alpha/beta hydrolase"/>
    <property type="match status" value="1"/>
</dbReference>
<dbReference type="Proteomes" id="UP000279089">
    <property type="component" value="Unassembled WGS sequence"/>
</dbReference>
<dbReference type="OrthoDB" id="9809549at2"/>
<dbReference type="SUPFAM" id="SSF53474">
    <property type="entry name" value="alpha/beta-Hydrolases"/>
    <property type="match status" value="1"/>
</dbReference>
<sequence>MIRKATLCLFLLLSATSYAQQKGAYKDVSIPNKDITLSGTLIIPPGDKPVPAVILISGSGPHDRNETIAGKKPFLVIAEYLTRRGIAVLRYDDRGTSRSTGDYESAILPDFAADAQAAFNFLRKEPGIDPGKIGILGHSEGAMIGQIMAAGEKYLGFFVSMAGPAQDGILMAKEQSNLLYKDLPAAEGKVLRDIMDTLRQVVLEETDTVVMNSRIFNFVGKQYDSGELGLGGLITKEQFVEMYIANYRRPGFKALLLHDPTKFYSRIKCPVLAVNGDKDVHVDCEANLRAWKTGLTATGNSRVTIKAFPGLNHLFQRCKSCTIFEYGELPETISPEVLAYIQEWIAVQTGLKKS</sequence>
<dbReference type="Pfam" id="PF02129">
    <property type="entry name" value="Peptidase_S15"/>
    <property type="match status" value="1"/>
</dbReference>
<evidence type="ECO:0000259" key="2">
    <source>
        <dbReference type="Pfam" id="PF02129"/>
    </source>
</evidence>
<feature type="domain" description="Xaa-Pro dipeptidyl-peptidase-like" evidence="2">
    <location>
        <begin position="37"/>
        <end position="163"/>
    </location>
</feature>
<dbReference type="PANTHER" id="PTHR43265:SF1">
    <property type="entry name" value="ESTERASE ESTD"/>
    <property type="match status" value="1"/>
</dbReference>
<feature type="signal peptide" evidence="1">
    <location>
        <begin position="1"/>
        <end position="19"/>
    </location>
</feature>
<protein>
    <submittedName>
        <fullName evidence="3">Alpha/beta hydrolase</fullName>
    </submittedName>
</protein>
<reference evidence="4" key="1">
    <citation type="submission" date="2018-11" db="EMBL/GenBank/DDBJ databases">
        <title>Chitinophaga lutea sp.nov., isolate from arsenic contaminated soil.</title>
        <authorList>
            <person name="Zong Y."/>
        </authorList>
    </citation>
    <scope>NUCLEOTIDE SEQUENCE [LARGE SCALE GENOMIC DNA]</scope>
    <source>
        <strain evidence="4">YLT18</strain>
    </source>
</reference>
<comment type="caution">
    <text evidence="3">The sequence shown here is derived from an EMBL/GenBank/DDBJ whole genome shotgun (WGS) entry which is preliminary data.</text>
</comment>
<gene>
    <name evidence="3" type="ORF">EG028_09670</name>
</gene>
<dbReference type="AlphaFoldDB" id="A0A3N4MDX9"/>